<reference evidence="1 2" key="1">
    <citation type="submission" date="2018-06" db="EMBL/GenBank/DDBJ databases">
        <title>Bacteria isolated from soil of Wuhan.</title>
        <authorList>
            <person name="Wei X."/>
            <person name="Chunhua H."/>
        </authorList>
    </citation>
    <scope>NUCLEOTIDE SEQUENCE [LARGE SCALE GENOMIC DNA]</scope>
    <source>
        <strain evidence="2">xwS2</strain>
    </source>
</reference>
<evidence type="ECO:0000313" key="2">
    <source>
        <dbReference type="Proteomes" id="UP000288983"/>
    </source>
</evidence>
<sequence>MLTHQQQSFIAEVSSPGADLNFLGVLLGQPVKIMLPGTGGGVFSGRFNYRDDSHLLSHQASTQSPPVLTLYFSHTDKGYLLYVRSSGPQFDKAISSCPSGAIGAFHPDEVAPTHFEIVGPKGPVTLSDIGASQFTCLLRDHKSGNCVHRSRRHDSSHIYLFSNRNEQLPFRVKILERNI</sequence>
<evidence type="ECO:0000313" key="1">
    <source>
        <dbReference type="EMBL" id="RWU25647.1"/>
    </source>
</evidence>
<name>A0A443ZXF0_9PSED</name>
<dbReference type="Proteomes" id="UP000288983">
    <property type="component" value="Unassembled WGS sequence"/>
</dbReference>
<comment type="caution">
    <text evidence="1">The sequence shown here is derived from an EMBL/GenBank/DDBJ whole genome shotgun (WGS) entry which is preliminary data.</text>
</comment>
<gene>
    <name evidence="1" type="ORF">DM813_08020</name>
</gene>
<accession>A0A443ZXF0</accession>
<protein>
    <submittedName>
        <fullName evidence="1">Uncharacterized protein</fullName>
    </submittedName>
</protein>
<dbReference type="EMBL" id="QJRG01000034">
    <property type="protein sequence ID" value="RWU25647.1"/>
    <property type="molecule type" value="Genomic_DNA"/>
</dbReference>
<organism evidence="1 2">
    <name type="scientific">Pseudomonas alkylphenolica</name>
    <dbReference type="NCBI Taxonomy" id="237609"/>
    <lineage>
        <taxon>Bacteria</taxon>
        <taxon>Pseudomonadati</taxon>
        <taxon>Pseudomonadota</taxon>
        <taxon>Gammaproteobacteria</taxon>
        <taxon>Pseudomonadales</taxon>
        <taxon>Pseudomonadaceae</taxon>
        <taxon>Pseudomonas</taxon>
    </lineage>
</organism>
<dbReference type="OrthoDB" id="7032426at2"/>
<proteinExistence type="predicted"/>
<dbReference type="AlphaFoldDB" id="A0A443ZXF0"/>
<dbReference type="RefSeq" id="WP_128322845.1">
    <property type="nucleotide sequence ID" value="NZ_QJRG01000034.1"/>
</dbReference>